<reference evidence="1 2" key="1">
    <citation type="journal article" date="2023" name="Nucleic Acids Res.">
        <title>The hologenome of Daphnia magna reveals possible DNA methylation and microbiome-mediated evolution of the host genome.</title>
        <authorList>
            <person name="Chaturvedi A."/>
            <person name="Li X."/>
            <person name="Dhandapani V."/>
            <person name="Marshall H."/>
            <person name="Kissane S."/>
            <person name="Cuenca-Cambronero M."/>
            <person name="Asole G."/>
            <person name="Calvet F."/>
            <person name="Ruiz-Romero M."/>
            <person name="Marangio P."/>
            <person name="Guigo R."/>
            <person name="Rago D."/>
            <person name="Mirbahai L."/>
            <person name="Eastwood N."/>
            <person name="Colbourne J.K."/>
            <person name="Zhou J."/>
            <person name="Mallon E."/>
            <person name="Orsini L."/>
        </authorList>
    </citation>
    <scope>NUCLEOTIDE SEQUENCE [LARGE SCALE GENOMIC DNA]</scope>
    <source>
        <strain evidence="1">LRV0_1</strain>
    </source>
</reference>
<dbReference type="Proteomes" id="UP001234178">
    <property type="component" value="Unassembled WGS sequence"/>
</dbReference>
<accession>A0ABQ9ZSW1</accession>
<protein>
    <submittedName>
        <fullName evidence="1">Uncharacterized protein</fullName>
    </submittedName>
</protein>
<proteinExistence type="predicted"/>
<keyword evidence="2" id="KW-1185">Reference proteome</keyword>
<sequence length="74" mass="8956">MADTRTAEMQMIELEEKQKWGEQICRRGYFFYYDEDCLIYKRVADTILTCLRKRRRLVCLHHPLTRRQVDSGGN</sequence>
<organism evidence="1 2">
    <name type="scientific">Daphnia magna</name>
    <dbReference type="NCBI Taxonomy" id="35525"/>
    <lineage>
        <taxon>Eukaryota</taxon>
        <taxon>Metazoa</taxon>
        <taxon>Ecdysozoa</taxon>
        <taxon>Arthropoda</taxon>
        <taxon>Crustacea</taxon>
        <taxon>Branchiopoda</taxon>
        <taxon>Diplostraca</taxon>
        <taxon>Cladocera</taxon>
        <taxon>Anomopoda</taxon>
        <taxon>Daphniidae</taxon>
        <taxon>Daphnia</taxon>
    </lineage>
</organism>
<name>A0ABQ9ZSW1_9CRUS</name>
<dbReference type="EMBL" id="JAOYFB010000005">
    <property type="protein sequence ID" value="KAK4015821.1"/>
    <property type="molecule type" value="Genomic_DNA"/>
</dbReference>
<comment type="caution">
    <text evidence="1">The sequence shown here is derived from an EMBL/GenBank/DDBJ whole genome shotgun (WGS) entry which is preliminary data.</text>
</comment>
<evidence type="ECO:0000313" key="1">
    <source>
        <dbReference type="EMBL" id="KAK4015821.1"/>
    </source>
</evidence>
<gene>
    <name evidence="1" type="ORF">OUZ56_030794</name>
</gene>
<evidence type="ECO:0000313" key="2">
    <source>
        <dbReference type="Proteomes" id="UP001234178"/>
    </source>
</evidence>